<dbReference type="GeneID" id="120273136"/>
<dbReference type="InterPro" id="IPR018289">
    <property type="entry name" value="MULE_transposase_dom"/>
</dbReference>
<dbReference type="PANTHER" id="PTHR31973">
    <property type="entry name" value="POLYPROTEIN, PUTATIVE-RELATED"/>
    <property type="match status" value="1"/>
</dbReference>
<dbReference type="AlphaFoldDB" id="A0AB40C7B1"/>
<evidence type="ECO:0000313" key="3">
    <source>
        <dbReference type="RefSeq" id="XP_039135715.1"/>
    </source>
</evidence>
<dbReference type="Pfam" id="PF10551">
    <property type="entry name" value="MULE"/>
    <property type="match status" value="1"/>
</dbReference>
<organism evidence="2 3">
    <name type="scientific">Dioscorea cayennensis subsp. rotundata</name>
    <name type="common">White Guinea yam</name>
    <name type="synonym">Dioscorea rotundata</name>
    <dbReference type="NCBI Taxonomy" id="55577"/>
    <lineage>
        <taxon>Eukaryota</taxon>
        <taxon>Viridiplantae</taxon>
        <taxon>Streptophyta</taxon>
        <taxon>Embryophyta</taxon>
        <taxon>Tracheophyta</taxon>
        <taxon>Spermatophyta</taxon>
        <taxon>Magnoliopsida</taxon>
        <taxon>Liliopsida</taxon>
        <taxon>Dioscoreales</taxon>
        <taxon>Dioscoreaceae</taxon>
        <taxon>Dioscorea</taxon>
    </lineage>
</organism>
<reference evidence="3" key="1">
    <citation type="submission" date="2025-08" db="UniProtKB">
        <authorList>
            <consortium name="RefSeq"/>
        </authorList>
    </citation>
    <scope>IDENTIFICATION</scope>
</reference>
<protein>
    <submittedName>
        <fullName evidence="3">Uncharacterized protein LOC120273136</fullName>
    </submittedName>
</protein>
<dbReference type="Proteomes" id="UP001515500">
    <property type="component" value="Chromosome 12"/>
</dbReference>
<evidence type="ECO:0000259" key="1">
    <source>
        <dbReference type="Pfam" id="PF10551"/>
    </source>
</evidence>
<name>A0AB40C7B1_DIOCR</name>
<sequence length="373" mass="42089">MEKDEVDETRLSLSLSSPGGVDVAGSGLNVVDGNKKKWETKIKDVDFFRIMREDTFLASMNADVETYLSQHPSAGALSIVQSSQTLDGSTLKCAAPDCQWCVHASKDENVDTFCVKTIQATHSCCGGTGTTTYPKASKKWDHAVRQTYKRAWMGNEVTRAAIHGNKVSSYGLFLWYMNKVSEMNPDNFIIIENDGEQFKSAFFSFWACLLRFKQGCRPLLFVDETHLLGKYGGILLGEIDKDGNEGIFHVAFVVVDNEIDDNWAWFLANLGKVLYGEDDYEEVITFISDRSKGLIKVVMRVFTTSPHSYCLRHLEDNFIKANDRLGKSLKEQCWVVIMKITYAYISKEFNDEVSEFAAILANVHDWLLTQAQH</sequence>
<dbReference type="PANTHER" id="PTHR31973:SF187">
    <property type="entry name" value="MUTATOR TRANSPOSASE MUDRA PROTEIN"/>
    <property type="match status" value="1"/>
</dbReference>
<accession>A0AB40C7B1</accession>
<evidence type="ECO:0000313" key="2">
    <source>
        <dbReference type="Proteomes" id="UP001515500"/>
    </source>
</evidence>
<dbReference type="RefSeq" id="XP_039135715.1">
    <property type="nucleotide sequence ID" value="XM_039279781.1"/>
</dbReference>
<proteinExistence type="predicted"/>
<gene>
    <name evidence="3" type="primary">LOC120273136</name>
</gene>
<keyword evidence="2" id="KW-1185">Reference proteome</keyword>
<feature type="domain" description="MULE transposase" evidence="1">
    <location>
        <begin position="220"/>
        <end position="315"/>
    </location>
</feature>